<dbReference type="SUPFAM" id="SSF64383">
    <property type="entry name" value="Cell-division protein ZipA, C-terminal domain"/>
    <property type="match status" value="1"/>
</dbReference>
<keyword evidence="3" id="KW-0132">Cell division</keyword>
<dbReference type="InterPro" id="IPR036765">
    <property type="entry name" value="ZipA_FtsZ-bd_C_sf"/>
</dbReference>
<dbReference type="EMBL" id="LAZR01041928">
    <property type="protein sequence ID" value="KKL10766.1"/>
    <property type="molecule type" value="Genomic_DNA"/>
</dbReference>
<dbReference type="GO" id="GO:0000917">
    <property type="term" value="P:division septum assembly"/>
    <property type="evidence" value="ECO:0007669"/>
    <property type="project" value="TreeGrafter"/>
</dbReference>
<dbReference type="InterPro" id="IPR045584">
    <property type="entry name" value="Pilin-like"/>
</dbReference>
<evidence type="ECO:0000313" key="9">
    <source>
        <dbReference type="EMBL" id="KKL10766.1"/>
    </source>
</evidence>
<protein>
    <recommendedName>
        <fullName evidence="8">ZipA C-terminal FtsZ-binding domain-containing protein</fullName>
    </recommendedName>
</protein>
<keyword evidence="4" id="KW-0812">Transmembrane</keyword>
<dbReference type="NCBIfam" id="TIGR02205">
    <property type="entry name" value="septum_zipA"/>
    <property type="match status" value="1"/>
</dbReference>
<dbReference type="NCBIfam" id="TIGR02532">
    <property type="entry name" value="IV_pilin_GFxxxE"/>
    <property type="match status" value="1"/>
</dbReference>
<dbReference type="Gene3D" id="3.30.700.10">
    <property type="entry name" value="Glycoprotein, Type 4 Pilin"/>
    <property type="match status" value="1"/>
</dbReference>
<dbReference type="SMART" id="SM00771">
    <property type="entry name" value="ZipA_C"/>
    <property type="match status" value="1"/>
</dbReference>
<evidence type="ECO:0000256" key="7">
    <source>
        <dbReference type="ARBA" id="ARBA00023306"/>
    </source>
</evidence>
<evidence type="ECO:0000256" key="4">
    <source>
        <dbReference type="ARBA" id="ARBA00022692"/>
    </source>
</evidence>
<dbReference type="InterPro" id="IPR011453">
    <property type="entry name" value="DUF1559"/>
</dbReference>
<dbReference type="Pfam" id="PF07596">
    <property type="entry name" value="SBP_bac_10"/>
    <property type="match status" value="1"/>
</dbReference>
<name>A0A0F9CYQ5_9ZZZZ</name>
<feature type="domain" description="ZipA C-terminal FtsZ-binding" evidence="8">
    <location>
        <begin position="191"/>
        <end position="321"/>
    </location>
</feature>
<evidence type="ECO:0000256" key="1">
    <source>
        <dbReference type="ARBA" id="ARBA00022475"/>
    </source>
</evidence>
<keyword evidence="1" id="KW-1003">Cell membrane</keyword>
<dbReference type="InterPro" id="IPR007449">
    <property type="entry name" value="ZipA_FtsZ-bd_C"/>
</dbReference>
<dbReference type="AlphaFoldDB" id="A0A0F9CYQ5"/>
<proteinExistence type="inferred from homology"/>
<comment type="caution">
    <text evidence="9">The sequence shown here is derived from an EMBL/GenBank/DDBJ whole genome shotgun (WGS) entry which is preliminary data.</text>
</comment>
<organism evidence="9">
    <name type="scientific">marine sediment metagenome</name>
    <dbReference type="NCBI Taxonomy" id="412755"/>
    <lineage>
        <taxon>unclassified sequences</taxon>
        <taxon>metagenomes</taxon>
        <taxon>ecological metagenomes</taxon>
    </lineage>
</organism>
<sequence length="334" mass="36787">MRDIKKGFTLVELLVVITIIGILIALLLPAVQAAREAARRMQCVNNLKQLGIAIQNYHSQHGSFPPGARLHKTETEVGLSWRVFVLPHLELNSIYEQINPLPNGGAKVIDGNGPAEEPSPIKPAVKEQVALNLDEDVPMLMDVDPEAEPIEPTLAEDLITSEDPLFAEPSEARVEPSFKDAEAAGETELPAEEVLVINVMAPSGTFLPGEALLDVVLSCGMRFGDMNIFHRHETESGEGPILFSMANMVKPGYFNLNAMDVFETPGVSLFMSLPMNGDSLQAFDFMAQTAHSLQVQLGGELKDENRSVMTQQTLEHSRQRIREFERKQLSRVPV</sequence>
<keyword evidence="6" id="KW-0472">Membrane</keyword>
<dbReference type="InterPro" id="IPR012902">
    <property type="entry name" value="N_methyl_site"/>
</dbReference>
<dbReference type="PROSITE" id="PS00409">
    <property type="entry name" value="PROKAR_NTER_METHYL"/>
    <property type="match status" value="1"/>
</dbReference>
<dbReference type="InterPro" id="IPR011919">
    <property type="entry name" value="Cell_div_ZipA"/>
</dbReference>
<keyword evidence="7" id="KW-0131">Cell cycle</keyword>
<dbReference type="HAMAP" id="MF_00509">
    <property type="entry name" value="ZipA"/>
    <property type="match status" value="1"/>
</dbReference>
<gene>
    <name evidence="9" type="ORF">LCGC14_2552540</name>
</gene>
<evidence type="ECO:0000256" key="5">
    <source>
        <dbReference type="ARBA" id="ARBA00022989"/>
    </source>
</evidence>
<evidence type="ECO:0000256" key="2">
    <source>
        <dbReference type="ARBA" id="ARBA00022519"/>
    </source>
</evidence>
<evidence type="ECO:0000259" key="8">
    <source>
        <dbReference type="SMART" id="SM00771"/>
    </source>
</evidence>
<dbReference type="GO" id="GO:0005886">
    <property type="term" value="C:plasma membrane"/>
    <property type="evidence" value="ECO:0007669"/>
    <property type="project" value="TreeGrafter"/>
</dbReference>
<keyword evidence="5" id="KW-1133">Transmembrane helix</keyword>
<accession>A0A0F9CYQ5</accession>
<evidence type="ECO:0000256" key="3">
    <source>
        <dbReference type="ARBA" id="ARBA00022618"/>
    </source>
</evidence>
<dbReference type="Pfam" id="PF07963">
    <property type="entry name" value="N_methyl"/>
    <property type="match status" value="1"/>
</dbReference>
<dbReference type="PANTHER" id="PTHR38685:SF1">
    <property type="entry name" value="CELL DIVISION PROTEIN ZIPA"/>
    <property type="match status" value="1"/>
</dbReference>
<dbReference type="GO" id="GO:0032153">
    <property type="term" value="C:cell division site"/>
    <property type="evidence" value="ECO:0007669"/>
    <property type="project" value="TreeGrafter"/>
</dbReference>
<keyword evidence="2" id="KW-0997">Cell inner membrane</keyword>
<dbReference type="SUPFAM" id="SSF54523">
    <property type="entry name" value="Pili subunits"/>
    <property type="match status" value="1"/>
</dbReference>
<dbReference type="Pfam" id="PF04354">
    <property type="entry name" value="ZipA_C"/>
    <property type="match status" value="1"/>
</dbReference>
<dbReference type="Gene3D" id="3.30.1400.10">
    <property type="entry name" value="ZipA, C-terminal FtsZ-binding domain"/>
    <property type="match status" value="1"/>
</dbReference>
<dbReference type="PANTHER" id="PTHR38685">
    <property type="entry name" value="CELL DIVISION PROTEIN ZIPA"/>
    <property type="match status" value="1"/>
</dbReference>
<reference evidence="9" key="1">
    <citation type="journal article" date="2015" name="Nature">
        <title>Complex archaea that bridge the gap between prokaryotes and eukaryotes.</title>
        <authorList>
            <person name="Spang A."/>
            <person name="Saw J.H."/>
            <person name="Jorgensen S.L."/>
            <person name="Zaremba-Niedzwiedzka K."/>
            <person name="Martijn J."/>
            <person name="Lind A.E."/>
            <person name="van Eijk R."/>
            <person name="Schleper C."/>
            <person name="Guy L."/>
            <person name="Ettema T.J."/>
        </authorList>
    </citation>
    <scope>NUCLEOTIDE SEQUENCE</scope>
</reference>
<evidence type="ECO:0000256" key="6">
    <source>
        <dbReference type="ARBA" id="ARBA00023136"/>
    </source>
</evidence>